<evidence type="ECO:0000259" key="11">
    <source>
        <dbReference type="Pfam" id="PF07715"/>
    </source>
</evidence>
<keyword evidence="2 8" id="KW-0813">Transport</keyword>
<dbReference type="InterPro" id="IPR037066">
    <property type="entry name" value="Plug_dom_sf"/>
</dbReference>
<protein>
    <submittedName>
        <fullName evidence="12">TonB-linked outer membrane protein, SusC/RagA family</fullName>
    </submittedName>
</protein>
<dbReference type="Pfam" id="PF00593">
    <property type="entry name" value="TonB_dep_Rec_b-barrel"/>
    <property type="match status" value="1"/>
</dbReference>
<feature type="domain" description="TonB-dependent receptor plug" evidence="11">
    <location>
        <begin position="194"/>
        <end position="317"/>
    </location>
</feature>
<dbReference type="InterPro" id="IPR039426">
    <property type="entry name" value="TonB-dep_rcpt-like"/>
</dbReference>
<sequence length="1079" mass="119898">MQVSATSFAQQVTLSKKNITISELFDEVYKQTGYTVVWKSDQLKGSTTLDAKFSKTPLSEVISKTLQGKQLSFEIEDNTVLIKPSSEKSIVEKVIAYFQSIDVRGRVVDENGNGLAGATIKVKGTGKSVLSNSEGEFYLNNVEENVILIISYLGYKTREVTALSQLETISMEILNSDLDEVTVNAGYYTVSNKNRTGNISRVTSETIAQQPVNNPVLALQNRVPGLLITQQTGMPGGGVSVQIRGRNSINTAVGNDPLYIIDGVVYPSNKVSPSLPILGLDGASPLSMVNPNDIESIEILKDADATSIYGSRGANGVILIKTKRGSIGSLRINASINQGISQVDKRLDLLNTQQYLELRKEAYFINGKLTTSSPTYINQNDINGNYDQSKYTDWQKELIGRTANTTTSSLNISGGSDKINYLLGANYYQEGSVFPGNFGYKRGGMTSSLNVGTEKDRLNISFIANYNHVQSSLMKEDITYNIYLPPNYPDLLDKDGQLNWSNNTLFVNPLASLQKLANSGSDNLIANIALKYRLLNHLFLKASIGYNMIKRDDHSIVPLSSFSPALSLTATAREATFSNTFNNTLMVEPQLTYKNKFGPGNFDTLLGMSIQSNNNESRNLIANGFNSDGLMDNISSASTLISRLSAAQYRYIAVFARFNYNLYDKYVFNLTARRDGSSRFGDDKRFANFGAIGAAWIFSEENMFKKHFAFLSFGKLRGSYGITGNDQIPDYQYLQLWAPGQIYQSLPTNIPNNLGNKDFSWETNRKLEAALQLGFVKNRLNIEISWYRNRSSNQLIGDPLPPSTGNSLIVANRPATVQNIGWEMETNYKLINSESWQWFTGINMTVPKNKLISYPDIENSSDAYNYVVGKPLSTKRIYNVRGINSQTGLYDIEDYDNNGIINNNDRYLNKFTGIYFYGGFQNSISFKSVSLDFLIAFTKQRSSLNYMNIGLLPGYLSRTLPTSNYPTIVLQRWQQIGDVSSIPKVSATLGSNYTNYSNARDNGGESITNSSFVRLKNVSISYNVPKAWLQRINLSNAKFTLQGQNLLTYTNYIGLDPENQAISYLPPLRSMTLGLNLTL</sequence>
<evidence type="ECO:0000256" key="6">
    <source>
        <dbReference type="ARBA" id="ARBA00023136"/>
    </source>
</evidence>
<evidence type="ECO:0000256" key="2">
    <source>
        <dbReference type="ARBA" id="ARBA00022448"/>
    </source>
</evidence>
<evidence type="ECO:0000256" key="4">
    <source>
        <dbReference type="ARBA" id="ARBA00022692"/>
    </source>
</evidence>
<name>A0A521EAR9_9SPHI</name>
<evidence type="ECO:0000256" key="8">
    <source>
        <dbReference type="PROSITE-ProRule" id="PRU01360"/>
    </source>
</evidence>
<dbReference type="Gene3D" id="2.60.40.1120">
    <property type="entry name" value="Carboxypeptidase-like, regulatory domain"/>
    <property type="match status" value="1"/>
</dbReference>
<keyword evidence="4 8" id="KW-0812">Transmembrane</keyword>
<dbReference type="Gene3D" id="2.40.170.20">
    <property type="entry name" value="TonB-dependent receptor, beta-barrel domain"/>
    <property type="match status" value="1"/>
</dbReference>
<evidence type="ECO:0000313" key="13">
    <source>
        <dbReference type="Proteomes" id="UP000320300"/>
    </source>
</evidence>
<dbReference type="NCBIfam" id="TIGR04057">
    <property type="entry name" value="SusC_RagA_signa"/>
    <property type="match status" value="1"/>
</dbReference>
<evidence type="ECO:0000256" key="7">
    <source>
        <dbReference type="ARBA" id="ARBA00023237"/>
    </source>
</evidence>
<dbReference type="InterPro" id="IPR036942">
    <property type="entry name" value="Beta-barrel_TonB_sf"/>
</dbReference>
<evidence type="ECO:0000256" key="5">
    <source>
        <dbReference type="ARBA" id="ARBA00023077"/>
    </source>
</evidence>
<dbReference type="PROSITE" id="PS52016">
    <property type="entry name" value="TONB_DEPENDENT_REC_3"/>
    <property type="match status" value="1"/>
</dbReference>
<dbReference type="NCBIfam" id="TIGR04056">
    <property type="entry name" value="OMP_RagA_SusC"/>
    <property type="match status" value="1"/>
</dbReference>
<evidence type="ECO:0000256" key="3">
    <source>
        <dbReference type="ARBA" id="ARBA00022452"/>
    </source>
</evidence>
<keyword evidence="6 8" id="KW-0472">Membrane</keyword>
<dbReference type="InterPro" id="IPR000531">
    <property type="entry name" value="Beta-barrel_TonB"/>
</dbReference>
<proteinExistence type="inferred from homology"/>
<keyword evidence="13" id="KW-1185">Reference proteome</keyword>
<evidence type="ECO:0000256" key="1">
    <source>
        <dbReference type="ARBA" id="ARBA00004571"/>
    </source>
</evidence>
<comment type="similarity">
    <text evidence="8 9">Belongs to the TonB-dependent receptor family.</text>
</comment>
<keyword evidence="7 8" id="KW-0998">Cell outer membrane</keyword>
<keyword evidence="3 8" id="KW-1134">Transmembrane beta strand</keyword>
<dbReference type="InterPro" id="IPR023997">
    <property type="entry name" value="TonB-dep_OMP_SusC/RagA_CS"/>
</dbReference>
<dbReference type="Pfam" id="PF13715">
    <property type="entry name" value="CarbopepD_reg_2"/>
    <property type="match status" value="1"/>
</dbReference>
<accession>A0A521EAR9</accession>
<dbReference type="SUPFAM" id="SSF49464">
    <property type="entry name" value="Carboxypeptidase regulatory domain-like"/>
    <property type="match status" value="1"/>
</dbReference>
<feature type="domain" description="TonB-dependent receptor-like beta-barrel" evidence="10">
    <location>
        <begin position="497"/>
        <end position="1046"/>
    </location>
</feature>
<gene>
    <name evidence="12" type="ORF">SAMN06265348_107328</name>
</gene>
<dbReference type="Pfam" id="PF07715">
    <property type="entry name" value="Plug"/>
    <property type="match status" value="1"/>
</dbReference>
<dbReference type="AlphaFoldDB" id="A0A521EAR9"/>
<comment type="subcellular location">
    <subcellularLocation>
        <location evidence="1 8">Cell outer membrane</location>
        <topology evidence="1 8">Multi-pass membrane protein</topology>
    </subcellularLocation>
</comment>
<organism evidence="12 13">
    <name type="scientific">Pedobacter westerhofensis</name>
    <dbReference type="NCBI Taxonomy" id="425512"/>
    <lineage>
        <taxon>Bacteria</taxon>
        <taxon>Pseudomonadati</taxon>
        <taxon>Bacteroidota</taxon>
        <taxon>Sphingobacteriia</taxon>
        <taxon>Sphingobacteriales</taxon>
        <taxon>Sphingobacteriaceae</taxon>
        <taxon>Pedobacter</taxon>
    </lineage>
</organism>
<dbReference type="GO" id="GO:0009279">
    <property type="term" value="C:cell outer membrane"/>
    <property type="evidence" value="ECO:0007669"/>
    <property type="project" value="UniProtKB-SubCell"/>
</dbReference>
<reference evidence="12 13" key="1">
    <citation type="submission" date="2017-05" db="EMBL/GenBank/DDBJ databases">
        <authorList>
            <person name="Varghese N."/>
            <person name="Submissions S."/>
        </authorList>
    </citation>
    <scope>NUCLEOTIDE SEQUENCE [LARGE SCALE GENOMIC DNA]</scope>
    <source>
        <strain evidence="12 13">DSM 19036</strain>
    </source>
</reference>
<dbReference type="SUPFAM" id="SSF56935">
    <property type="entry name" value="Porins"/>
    <property type="match status" value="1"/>
</dbReference>
<dbReference type="Gene3D" id="2.170.130.10">
    <property type="entry name" value="TonB-dependent receptor, plug domain"/>
    <property type="match status" value="1"/>
</dbReference>
<evidence type="ECO:0000259" key="10">
    <source>
        <dbReference type="Pfam" id="PF00593"/>
    </source>
</evidence>
<evidence type="ECO:0000313" key="12">
    <source>
        <dbReference type="EMBL" id="SMO81026.1"/>
    </source>
</evidence>
<keyword evidence="5 9" id="KW-0798">TonB box</keyword>
<dbReference type="InterPro" id="IPR023996">
    <property type="entry name" value="TonB-dep_OMP_SusC/RagA"/>
</dbReference>
<dbReference type="EMBL" id="FXTN01000007">
    <property type="protein sequence ID" value="SMO81026.1"/>
    <property type="molecule type" value="Genomic_DNA"/>
</dbReference>
<dbReference type="Proteomes" id="UP000320300">
    <property type="component" value="Unassembled WGS sequence"/>
</dbReference>
<dbReference type="InterPro" id="IPR012910">
    <property type="entry name" value="Plug_dom"/>
</dbReference>
<dbReference type="InterPro" id="IPR008969">
    <property type="entry name" value="CarboxyPept-like_regulatory"/>
</dbReference>
<evidence type="ECO:0000256" key="9">
    <source>
        <dbReference type="RuleBase" id="RU003357"/>
    </source>
</evidence>